<feature type="region of interest" description="Disordered" evidence="1">
    <location>
        <begin position="151"/>
        <end position="172"/>
    </location>
</feature>
<organism evidence="2 3">
    <name type="scientific">Segatella copri</name>
    <dbReference type="NCBI Taxonomy" id="165179"/>
    <lineage>
        <taxon>Bacteria</taxon>
        <taxon>Pseudomonadati</taxon>
        <taxon>Bacteroidota</taxon>
        <taxon>Bacteroidia</taxon>
        <taxon>Bacteroidales</taxon>
        <taxon>Prevotellaceae</taxon>
        <taxon>Segatella</taxon>
    </lineage>
</organism>
<comment type="caution">
    <text evidence="2">The sequence shown here is derived from an EMBL/GenBank/DDBJ whole genome shotgun (WGS) entry which is preliminary data.</text>
</comment>
<sequence>MRSRSNVTWFSTKVRYQKTMEDGSEKVVTENYLVDALSFTEAESAITDEMSVYVSGEFQVSGIAKAAYHEVFFSDVDDDDKWYKAKLQFITIDEKTEKEKRSTVNYLVQAKSLARALRYVDEEMGKTMIDYDTIGLNETNLMDVFEHQAPNKEEKNDVPEYEQGNAEHQLSN</sequence>
<dbReference type="Pfam" id="PF14902">
    <property type="entry name" value="DUF4494"/>
    <property type="match status" value="1"/>
</dbReference>
<evidence type="ECO:0000313" key="2">
    <source>
        <dbReference type="EMBL" id="MQN79829.1"/>
    </source>
</evidence>
<proteinExistence type="predicted"/>
<evidence type="ECO:0000313" key="3">
    <source>
        <dbReference type="Proteomes" id="UP000480425"/>
    </source>
</evidence>
<dbReference type="EMBL" id="VZCB01000020">
    <property type="protein sequence ID" value="MQN79829.1"/>
    <property type="molecule type" value="Genomic_DNA"/>
</dbReference>
<protein>
    <submittedName>
        <fullName evidence="2">DUF4494 domain-containing protein</fullName>
    </submittedName>
</protein>
<dbReference type="RefSeq" id="WP_153122120.1">
    <property type="nucleotide sequence ID" value="NZ_VZCB01000020.1"/>
</dbReference>
<reference evidence="2 3" key="1">
    <citation type="submission" date="2019-09" db="EMBL/GenBank/DDBJ databases">
        <title>Distinct polysaccharide growth profiles of human intestinal Prevotella copri isolates.</title>
        <authorList>
            <person name="Fehlner-Peach H."/>
            <person name="Magnabosco C."/>
            <person name="Raghavan V."/>
            <person name="Scher J.U."/>
            <person name="Tett A."/>
            <person name="Cox L.M."/>
            <person name="Gottsegen C."/>
            <person name="Watters A."/>
            <person name="Wiltshire- Gordon J.D."/>
            <person name="Segata N."/>
            <person name="Bonneau R."/>
            <person name="Littman D.R."/>
        </authorList>
    </citation>
    <scope>NUCLEOTIDE SEQUENCE [LARGE SCALE GENOMIC DNA]</scope>
    <source>
        <strain evidence="3">iA622</strain>
    </source>
</reference>
<dbReference type="InterPro" id="IPR027848">
    <property type="entry name" value="DUF4494"/>
</dbReference>
<gene>
    <name evidence="2" type="ORF">F7D73_02410</name>
</gene>
<dbReference type="OrthoDB" id="954784at2"/>
<name>A0A6G1TY32_9BACT</name>
<accession>A0A6G1TY32</accession>
<dbReference type="Proteomes" id="UP000480425">
    <property type="component" value="Unassembled WGS sequence"/>
</dbReference>
<evidence type="ECO:0000256" key="1">
    <source>
        <dbReference type="SAM" id="MobiDB-lite"/>
    </source>
</evidence>
<dbReference type="AlphaFoldDB" id="A0A6G1TY32"/>